<dbReference type="AlphaFoldDB" id="A0A1H3BRW4"/>
<proteinExistence type="inferred from homology"/>
<accession>A0A1H3BRW4</accession>
<dbReference type="NCBIfam" id="TIGR02499">
    <property type="entry name" value="HrpE_YscL_not"/>
    <property type="match status" value="1"/>
</dbReference>
<reference evidence="6 9" key="2">
    <citation type="submission" date="2020-04" db="EMBL/GenBank/DDBJ databases">
        <title>Molecular characterization of pseudomonads from Agaricus bisporus reveal novel blotch 2 pathogens in Western Europe.</title>
        <authorList>
            <person name="Taparia T."/>
            <person name="Krijger M."/>
            <person name="Haynes E."/>
            <person name="Elpinstone J.G."/>
            <person name="Noble R."/>
            <person name="Van Der Wolf J."/>
        </authorList>
    </citation>
    <scope>NUCLEOTIDE SEQUENCE [LARGE SCALE GENOMIC DNA]</scope>
    <source>
        <strain evidence="6 9">IPO3765</strain>
    </source>
</reference>
<dbReference type="Pfam" id="PF06188">
    <property type="entry name" value="HrpE"/>
    <property type="match status" value="1"/>
</dbReference>
<keyword evidence="4" id="KW-0653">Protein transport</keyword>
<comment type="similarity">
    <text evidence="5">Belongs to the SctL stator family.</text>
</comment>
<evidence type="ECO:0000313" key="9">
    <source>
        <dbReference type="Proteomes" id="UP000561369"/>
    </source>
</evidence>
<dbReference type="InterPro" id="IPR012842">
    <property type="entry name" value="T3SS_SctL/SctL2"/>
</dbReference>
<evidence type="ECO:0000256" key="5">
    <source>
        <dbReference type="ARBA" id="ARBA00024335"/>
    </source>
</evidence>
<dbReference type="RefSeq" id="WP_065929663.1">
    <property type="nucleotide sequence ID" value="NZ_FNOX01000001.1"/>
</dbReference>
<name>A0A1H3BRW4_9PSED</name>
<reference evidence="7 8" key="1">
    <citation type="submission" date="2016-10" db="EMBL/GenBank/DDBJ databases">
        <authorList>
            <person name="de Groot N.N."/>
        </authorList>
    </citation>
    <scope>NUCLEOTIDE SEQUENCE [LARGE SCALE GENOMIC DNA]</scope>
    <source>
        <strain evidence="7 8">ICMP 14252</strain>
    </source>
</reference>
<evidence type="ECO:0000313" key="8">
    <source>
        <dbReference type="Proteomes" id="UP000182902"/>
    </source>
</evidence>
<comment type="subcellular location">
    <subcellularLocation>
        <location evidence="1">Cytoplasm</location>
    </subcellularLocation>
</comment>
<keyword evidence="3" id="KW-0963">Cytoplasm</keyword>
<gene>
    <name evidence="6" type="primary">sctL</name>
    <name evidence="6" type="ORF">HX810_16350</name>
    <name evidence="7" type="ORF">SAMN05216247_10156</name>
</gene>
<dbReference type="InterPro" id="IPR009335">
    <property type="entry name" value="T3SS_HrpE/ATPase_suE"/>
</dbReference>
<protein>
    <submittedName>
        <fullName evidence="7">Type III secretion protein L</fullName>
    </submittedName>
    <submittedName>
        <fullName evidence="6">Type III secretion system stator protein SctL</fullName>
    </submittedName>
</protein>
<dbReference type="GO" id="GO:0005737">
    <property type="term" value="C:cytoplasm"/>
    <property type="evidence" value="ECO:0007669"/>
    <property type="project" value="UniProtKB-SubCell"/>
</dbReference>
<evidence type="ECO:0000256" key="3">
    <source>
        <dbReference type="ARBA" id="ARBA00022490"/>
    </source>
</evidence>
<dbReference type="GO" id="GO:0030254">
    <property type="term" value="P:protein secretion by the type III secretion system"/>
    <property type="evidence" value="ECO:0007669"/>
    <property type="project" value="InterPro"/>
</dbReference>
<evidence type="ECO:0000256" key="2">
    <source>
        <dbReference type="ARBA" id="ARBA00022448"/>
    </source>
</evidence>
<evidence type="ECO:0000313" key="7">
    <source>
        <dbReference type="EMBL" id="SDX44663.1"/>
    </source>
</evidence>
<evidence type="ECO:0000313" key="6">
    <source>
        <dbReference type="EMBL" id="NWF09234.1"/>
    </source>
</evidence>
<dbReference type="Proteomes" id="UP000182902">
    <property type="component" value="Unassembled WGS sequence"/>
</dbReference>
<dbReference type="EMBL" id="JACAQV010000013">
    <property type="protein sequence ID" value="NWF09234.1"/>
    <property type="molecule type" value="Genomic_DNA"/>
</dbReference>
<dbReference type="Proteomes" id="UP000561369">
    <property type="component" value="Unassembled WGS sequence"/>
</dbReference>
<organism evidence="7 8">
    <name type="scientific">Pseudomonas salomonii</name>
    <dbReference type="NCBI Taxonomy" id="191391"/>
    <lineage>
        <taxon>Bacteria</taxon>
        <taxon>Pseudomonadati</taxon>
        <taxon>Pseudomonadota</taxon>
        <taxon>Gammaproteobacteria</taxon>
        <taxon>Pseudomonadales</taxon>
        <taxon>Pseudomonadaceae</taxon>
        <taxon>Pseudomonas</taxon>
    </lineage>
</organism>
<evidence type="ECO:0000256" key="4">
    <source>
        <dbReference type="ARBA" id="ARBA00022927"/>
    </source>
</evidence>
<keyword evidence="2" id="KW-0813">Transport</keyword>
<sequence>MLCKRTIELRKPLSSQTRSLIPLETLADCARDTELLNSARDQADEILRQTHLQRDQLLLQAQHEFWQRANRQLHLWHAQQQAILDNIERIATSVTHSAIRSLLEDTTTTQRVSAMLKQMLVAQAPAIRAKLVCNPQDQADVEHWLAQHTEAPWRLQCDESIEPQVLILEAEEGSFRIDWASSINALLVPHSDFASEE</sequence>
<dbReference type="EMBL" id="FNOX01000001">
    <property type="protein sequence ID" value="SDX44663.1"/>
    <property type="molecule type" value="Genomic_DNA"/>
</dbReference>
<evidence type="ECO:0000256" key="1">
    <source>
        <dbReference type="ARBA" id="ARBA00004496"/>
    </source>
</evidence>